<evidence type="ECO:0000256" key="6">
    <source>
        <dbReference type="ARBA" id="ARBA00022679"/>
    </source>
</evidence>
<dbReference type="InterPro" id="IPR000795">
    <property type="entry name" value="T_Tr_GTP-bd_dom"/>
</dbReference>
<evidence type="ECO:0000256" key="7">
    <source>
        <dbReference type="ARBA" id="ARBA00022695"/>
    </source>
</evidence>
<keyword evidence="7" id="KW-0548">Nucleotidyltransferase</keyword>
<comment type="similarity">
    <text evidence="13">Belongs to the APS kinase family.</text>
</comment>
<dbReference type="SUPFAM" id="SSF50447">
    <property type="entry name" value="Translation proteins"/>
    <property type="match status" value="1"/>
</dbReference>
<dbReference type="GO" id="GO:0005525">
    <property type="term" value="F:GTP binding"/>
    <property type="evidence" value="ECO:0007669"/>
    <property type="project" value="UniProtKB-KW"/>
</dbReference>
<comment type="function">
    <text evidence="13">Catalyzes the synthesis of activated sulfate.</text>
</comment>
<dbReference type="EC" id="2.7.1.25" evidence="13"/>
<proteinExistence type="inferred from homology"/>
<dbReference type="GO" id="GO:0005524">
    <property type="term" value="F:ATP binding"/>
    <property type="evidence" value="ECO:0007669"/>
    <property type="project" value="UniProtKB-UniRule"/>
</dbReference>
<dbReference type="Proteomes" id="UP000218968">
    <property type="component" value="Chromosome"/>
</dbReference>
<evidence type="ECO:0000256" key="1">
    <source>
        <dbReference type="ARBA" id="ARBA00001823"/>
    </source>
</evidence>
<evidence type="ECO:0000256" key="5">
    <source>
        <dbReference type="ARBA" id="ARBA00007237"/>
    </source>
</evidence>
<dbReference type="NCBIfam" id="NF004035">
    <property type="entry name" value="PRK05506.1"/>
    <property type="match status" value="1"/>
</dbReference>
<dbReference type="AlphaFoldDB" id="A0A290XGE3"/>
<comment type="catalytic activity">
    <reaction evidence="12">
        <text>sulfate + ATP + H(+) = adenosine 5'-phosphosulfate + diphosphate</text>
        <dbReference type="Rhea" id="RHEA:18133"/>
        <dbReference type="ChEBI" id="CHEBI:15378"/>
        <dbReference type="ChEBI" id="CHEBI:16189"/>
        <dbReference type="ChEBI" id="CHEBI:30616"/>
        <dbReference type="ChEBI" id="CHEBI:33019"/>
        <dbReference type="ChEBI" id="CHEBI:58243"/>
        <dbReference type="EC" id="2.7.7.4"/>
    </reaction>
</comment>
<protein>
    <recommendedName>
        <fullName evidence="13">Adenylyl-sulfate kinase</fullName>
        <ecNumber evidence="13">2.7.1.25</ecNumber>
    </recommendedName>
    <alternativeName>
        <fullName evidence="13">APS kinase</fullName>
    </alternativeName>
    <alternativeName>
        <fullName evidence="13">ATP adenosine-5'-phosphosulfate 3'-phosphotransferase</fullName>
    </alternativeName>
    <alternativeName>
        <fullName evidence="13">Adenosine-5'-phosphosulfate kinase</fullName>
    </alternativeName>
</protein>
<keyword evidence="6 13" id="KW-0808">Transferase</keyword>
<keyword evidence="8 13" id="KW-0547">Nucleotide-binding</keyword>
<dbReference type="CDD" id="cd02027">
    <property type="entry name" value="APSK"/>
    <property type="match status" value="1"/>
</dbReference>
<dbReference type="GO" id="GO:0004781">
    <property type="term" value="F:sulfate adenylyltransferase (ATP) activity"/>
    <property type="evidence" value="ECO:0007669"/>
    <property type="project" value="UniProtKB-EC"/>
</dbReference>
<dbReference type="GO" id="GO:0003924">
    <property type="term" value="F:GTPase activity"/>
    <property type="evidence" value="ECO:0007669"/>
    <property type="project" value="InterPro"/>
</dbReference>
<comment type="catalytic activity">
    <reaction evidence="1 13">
        <text>adenosine 5'-phosphosulfate + ATP = 3'-phosphoadenylyl sulfate + ADP + H(+)</text>
        <dbReference type="Rhea" id="RHEA:24152"/>
        <dbReference type="ChEBI" id="CHEBI:15378"/>
        <dbReference type="ChEBI" id="CHEBI:30616"/>
        <dbReference type="ChEBI" id="CHEBI:58243"/>
        <dbReference type="ChEBI" id="CHEBI:58339"/>
        <dbReference type="ChEBI" id="CHEBI:456216"/>
        <dbReference type="EC" id="2.7.1.25"/>
    </reaction>
</comment>
<evidence type="ECO:0000256" key="4">
    <source>
        <dbReference type="ARBA" id="ARBA00005438"/>
    </source>
</evidence>
<comment type="function">
    <text evidence="2">APS kinase catalyzes the synthesis of activated sulfate.</text>
</comment>
<dbReference type="NCBIfam" id="TIGR02034">
    <property type="entry name" value="CysN"/>
    <property type="match status" value="1"/>
</dbReference>
<reference evidence="16" key="1">
    <citation type="submission" date="2017-09" db="EMBL/GenBank/DDBJ databases">
        <title>Luteimonas liuhanmingii sp.nov., isolated from the intestinal contents of Tibetan Plateau Pika in Yushu, Qinghai Province, China.</title>
        <authorList>
            <person name="Gui Z."/>
        </authorList>
    </citation>
    <scope>NUCLEOTIDE SEQUENCE [LARGE SCALE GENOMIC DNA]</scope>
    <source>
        <strain evidence="16">100111</strain>
    </source>
</reference>
<dbReference type="Pfam" id="PF00009">
    <property type="entry name" value="GTP_EFTU"/>
    <property type="match status" value="1"/>
</dbReference>
<keyword evidence="9 13" id="KW-0067">ATP-binding</keyword>
<dbReference type="GO" id="GO:0070814">
    <property type="term" value="P:hydrogen sulfide biosynthetic process"/>
    <property type="evidence" value="ECO:0007669"/>
    <property type="project" value="UniProtKB-UniRule"/>
</dbReference>
<keyword evidence="16" id="KW-1185">Reference proteome</keyword>
<dbReference type="Pfam" id="PF22594">
    <property type="entry name" value="GTP-eEF1A_C"/>
    <property type="match status" value="1"/>
</dbReference>
<dbReference type="InterPro" id="IPR050100">
    <property type="entry name" value="TRAFAC_GTPase_members"/>
</dbReference>
<dbReference type="UniPathway" id="UPA00140">
    <property type="reaction ID" value="UER00205"/>
</dbReference>
<evidence type="ECO:0000256" key="10">
    <source>
        <dbReference type="ARBA" id="ARBA00023134"/>
    </source>
</evidence>
<comment type="similarity">
    <text evidence="4">In the C-terminal section; belongs to the APS kinase family.</text>
</comment>
<dbReference type="InterPro" id="IPR027417">
    <property type="entry name" value="P-loop_NTPase"/>
</dbReference>
<dbReference type="PANTHER" id="PTHR23115">
    <property type="entry name" value="TRANSLATION FACTOR"/>
    <property type="match status" value="1"/>
</dbReference>
<keyword evidence="10" id="KW-0342">GTP-binding</keyword>
<dbReference type="Pfam" id="PF01583">
    <property type="entry name" value="APS_kinase"/>
    <property type="match status" value="1"/>
</dbReference>
<comment type="pathway">
    <text evidence="3 13">Sulfur metabolism; hydrogen sulfide biosynthesis; sulfite from sulfate: step 2/3.</text>
</comment>
<evidence type="ECO:0000256" key="3">
    <source>
        <dbReference type="ARBA" id="ARBA00004806"/>
    </source>
</evidence>
<evidence type="ECO:0000313" key="16">
    <source>
        <dbReference type="Proteomes" id="UP000218968"/>
    </source>
</evidence>
<evidence type="ECO:0000259" key="14">
    <source>
        <dbReference type="PROSITE" id="PS51722"/>
    </source>
</evidence>
<keyword evidence="11" id="KW-0511">Multifunctional enzyme</keyword>
<dbReference type="PROSITE" id="PS00301">
    <property type="entry name" value="G_TR_1"/>
    <property type="match status" value="1"/>
</dbReference>
<dbReference type="InterPro" id="IPR059117">
    <property type="entry name" value="APS_kinase_dom"/>
</dbReference>
<keyword evidence="13" id="KW-0597">Phosphoprotein</keyword>
<evidence type="ECO:0000256" key="8">
    <source>
        <dbReference type="ARBA" id="ARBA00022741"/>
    </source>
</evidence>
<evidence type="ECO:0000313" key="15">
    <source>
        <dbReference type="EMBL" id="ATD68187.1"/>
    </source>
</evidence>
<feature type="domain" description="Tr-type G" evidence="14">
    <location>
        <begin position="3"/>
        <end position="217"/>
    </location>
</feature>
<gene>
    <name evidence="13 15" type="primary">cysC</name>
    <name evidence="15" type="ORF">CNR27_12695</name>
</gene>
<dbReference type="InterPro" id="IPR002891">
    <property type="entry name" value="APS"/>
</dbReference>
<evidence type="ECO:0000256" key="13">
    <source>
        <dbReference type="HAMAP-Rule" id="MF_00065"/>
    </source>
</evidence>
<organism evidence="15 16">
    <name type="scientific">Luteimonas chenhongjianii</name>
    <dbReference type="NCBI Taxonomy" id="2006110"/>
    <lineage>
        <taxon>Bacteria</taxon>
        <taxon>Pseudomonadati</taxon>
        <taxon>Pseudomonadota</taxon>
        <taxon>Gammaproteobacteria</taxon>
        <taxon>Lysobacterales</taxon>
        <taxon>Lysobacteraceae</taxon>
        <taxon>Luteimonas</taxon>
    </lineage>
</organism>
<accession>A0A290XGE3</accession>
<dbReference type="Gene3D" id="2.40.30.10">
    <property type="entry name" value="Translation factors"/>
    <property type="match status" value="2"/>
</dbReference>
<evidence type="ECO:0000256" key="12">
    <source>
        <dbReference type="ARBA" id="ARBA00049370"/>
    </source>
</evidence>
<dbReference type="PROSITE" id="PS51722">
    <property type="entry name" value="G_TR_2"/>
    <property type="match status" value="1"/>
</dbReference>
<name>A0A290XGE3_9GAMM</name>
<dbReference type="NCBIfam" id="NF003013">
    <property type="entry name" value="PRK03846.1"/>
    <property type="match status" value="1"/>
</dbReference>
<dbReference type="InterPro" id="IPR054696">
    <property type="entry name" value="GTP-eEF1A_C"/>
</dbReference>
<dbReference type="PRINTS" id="PR00315">
    <property type="entry name" value="ELONGATNFCT"/>
</dbReference>
<keyword evidence="13 15" id="KW-0418">Kinase</keyword>
<sequence>MVGKTLRIVACGSVDDGKSTLIGRLLYAAENVPDDELAALQAASAKHGTRGSQPDYALLLDGLAAEREQGITIDVAWRHLRTSRRRFLIADCPGHVEYTPNMATGASTADAMILLVDAAKGLSLQTLRHTAIASILGVRNIVLAVNKMDRVDFRQDLFSGIVEKYRVHCEALGLENVTAIPVAAADGDNVSESSARLAWYDGPTVLQTIEDLPEPSRADEVDCLPIQLLSRGPDGARWYAGTWQGKEVTRGQRLSVAPGGRDVSIAGILDAGSEVESAKSGSAISVRFDEEIDAGRGDVLVADNAQVEFSDQLEADVLWFADAPLVAGRRYLFRSAGRTGGARIGELKSRFDPVTLQPLAEKRLEANGIGRVTLALDTPFAFSAYSKSRVLGAFILVDPVSFATLGAGMIRHGLRRADNLHWQVLDVDRAARARMKGQRPRCIWFTGLSGAGKSTVANRVERALHARGLHTYLLDGDNVRHGLNRDLGFTEADRVENLRRVAEVARMMTDAGLIVLVSFISPYRAERAAARSLFDPGDFVEVFVDAPLAEAERRDPKGLYAKARRGELPNFTGVDAPYEAPDTPDIRLDAMLHDPDVLAEQVLDYLAASH</sequence>
<dbReference type="SUPFAM" id="SSF50465">
    <property type="entry name" value="EF-Tu/eEF-1alpha/eIF2-gamma C-terminal domain"/>
    <property type="match status" value="1"/>
</dbReference>
<dbReference type="HAMAP" id="MF_00065">
    <property type="entry name" value="Adenylyl_sulf_kinase"/>
    <property type="match status" value="1"/>
</dbReference>
<dbReference type="OrthoDB" id="9804504at2"/>
<evidence type="ECO:0000256" key="9">
    <source>
        <dbReference type="ARBA" id="ARBA00022840"/>
    </source>
</evidence>
<dbReference type="KEGG" id="lum:CNR27_12695"/>
<dbReference type="CDD" id="cd04095">
    <property type="entry name" value="CysN_NoDQ_III"/>
    <property type="match status" value="1"/>
</dbReference>
<dbReference type="InterPro" id="IPR009001">
    <property type="entry name" value="Transl_elong_EF1A/Init_IF2_C"/>
</dbReference>
<dbReference type="EMBL" id="CP023406">
    <property type="protein sequence ID" value="ATD68187.1"/>
    <property type="molecule type" value="Genomic_DNA"/>
</dbReference>
<dbReference type="InterPro" id="IPR031157">
    <property type="entry name" value="G_TR_CS"/>
</dbReference>
<dbReference type="Gene3D" id="3.40.50.300">
    <property type="entry name" value="P-loop containing nucleotide triphosphate hydrolases"/>
    <property type="match status" value="2"/>
</dbReference>
<dbReference type="SUPFAM" id="SSF52540">
    <property type="entry name" value="P-loop containing nucleoside triphosphate hydrolases"/>
    <property type="match status" value="2"/>
</dbReference>
<dbReference type="GO" id="GO:0000103">
    <property type="term" value="P:sulfate assimilation"/>
    <property type="evidence" value="ECO:0007669"/>
    <property type="project" value="UniProtKB-UniRule"/>
</dbReference>
<feature type="binding site" evidence="13">
    <location>
        <begin position="447"/>
        <end position="454"/>
    </location>
    <ligand>
        <name>ATP</name>
        <dbReference type="ChEBI" id="CHEBI:30616"/>
    </ligand>
</feature>
<dbReference type="NCBIfam" id="TIGR00455">
    <property type="entry name" value="apsK"/>
    <property type="match status" value="1"/>
</dbReference>
<feature type="active site" description="Phosphoserine intermediate" evidence="13">
    <location>
        <position position="521"/>
    </location>
</feature>
<dbReference type="GO" id="GO:0004020">
    <property type="term" value="F:adenylylsulfate kinase activity"/>
    <property type="evidence" value="ECO:0007669"/>
    <property type="project" value="UniProtKB-UniRule"/>
</dbReference>
<evidence type="ECO:0000256" key="2">
    <source>
        <dbReference type="ARBA" id="ARBA00002357"/>
    </source>
</evidence>
<evidence type="ECO:0000256" key="11">
    <source>
        <dbReference type="ARBA" id="ARBA00023268"/>
    </source>
</evidence>
<dbReference type="InterPro" id="IPR044139">
    <property type="entry name" value="CysN_NoDQ_III"/>
</dbReference>
<dbReference type="InterPro" id="IPR009000">
    <property type="entry name" value="Transl_B-barrel_sf"/>
</dbReference>
<dbReference type="InterPro" id="IPR011779">
    <property type="entry name" value="SO4_adenylTrfase_lsu"/>
</dbReference>
<comment type="similarity">
    <text evidence="5">In the N-terminal section; belongs to the TRAFAC class translation factor GTPase superfamily. Classic translation factor GTPase family. CysN/NodQ subfamily.</text>
</comment>